<organism evidence="1 2">
    <name type="scientific">Desulfotruncus arcticus DSM 17038</name>
    <dbReference type="NCBI Taxonomy" id="1121424"/>
    <lineage>
        <taxon>Bacteria</taxon>
        <taxon>Bacillati</taxon>
        <taxon>Bacillota</taxon>
        <taxon>Clostridia</taxon>
        <taxon>Eubacteriales</taxon>
        <taxon>Desulfallaceae</taxon>
        <taxon>Desulfotruncus</taxon>
    </lineage>
</organism>
<dbReference type="EMBL" id="FOOX01000008">
    <property type="protein sequence ID" value="SFG71837.1"/>
    <property type="molecule type" value="Genomic_DNA"/>
</dbReference>
<name>A0A1I2U837_9FIRM</name>
<protein>
    <submittedName>
        <fullName evidence="1">Uncharacterized protein</fullName>
    </submittedName>
</protein>
<dbReference type="AlphaFoldDB" id="A0A1I2U837"/>
<accession>A0A1I2U837</accession>
<evidence type="ECO:0000313" key="2">
    <source>
        <dbReference type="Proteomes" id="UP000199337"/>
    </source>
</evidence>
<evidence type="ECO:0000313" key="1">
    <source>
        <dbReference type="EMBL" id="SFG71837.1"/>
    </source>
</evidence>
<dbReference type="Proteomes" id="UP000199337">
    <property type="component" value="Unassembled WGS sequence"/>
</dbReference>
<reference evidence="2" key="1">
    <citation type="submission" date="2016-10" db="EMBL/GenBank/DDBJ databases">
        <authorList>
            <person name="Varghese N."/>
            <person name="Submissions S."/>
        </authorList>
    </citation>
    <scope>NUCLEOTIDE SEQUENCE [LARGE SCALE GENOMIC DNA]</scope>
    <source>
        <strain evidence="2">DSM 17038</strain>
    </source>
</reference>
<proteinExistence type="predicted"/>
<dbReference type="STRING" id="341036.SAMN05660649_02489"/>
<keyword evidence="2" id="KW-1185">Reference proteome</keyword>
<sequence length="105" mass="11755">MKVGLEMLKPHLAAGDSKSSGTVVIRLKDAVVSGINCLIIEAVEAYTEGDNRIIESIQLVEVFGEDNNGALRQYVQLHKAHPEKEYYVVHTSRPALNVKERHWTE</sequence>
<gene>
    <name evidence="1" type="ORF">SAMN05660649_02489</name>
</gene>